<evidence type="ECO:0000313" key="1">
    <source>
        <dbReference type="EMBL" id="PFK04278.1"/>
    </source>
</evidence>
<dbReference type="EMBL" id="NUWJ01000424">
    <property type="protein sequence ID" value="PFK04278.1"/>
    <property type="molecule type" value="Genomic_DNA"/>
</dbReference>
<name>A0A9X6WV12_BACCE</name>
<evidence type="ECO:0000313" key="2">
    <source>
        <dbReference type="Proteomes" id="UP000224413"/>
    </source>
</evidence>
<reference evidence="1 2" key="1">
    <citation type="submission" date="2017-09" db="EMBL/GenBank/DDBJ databases">
        <title>Large-scale bioinformatics analysis of Bacillus genomes uncovers conserved roles of natural products in bacterial physiology.</title>
        <authorList>
            <consortium name="Agbiome Team Llc"/>
            <person name="Bleich R.M."/>
            <person name="Grubbs K.J."/>
            <person name="Santa Maria K.C."/>
            <person name="Allen S.E."/>
            <person name="Farag S."/>
            <person name="Shank E.A."/>
            <person name="Bowers A."/>
        </authorList>
    </citation>
    <scope>NUCLEOTIDE SEQUENCE [LARGE SCALE GENOMIC DNA]</scope>
    <source>
        <strain evidence="1 2">AFS083741</strain>
    </source>
</reference>
<gene>
    <name evidence="1" type="ORF">COI98_31960</name>
</gene>
<dbReference type="Proteomes" id="UP000224413">
    <property type="component" value="Unassembled WGS sequence"/>
</dbReference>
<comment type="caution">
    <text evidence="1">The sequence shown here is derived from an EMBL/GenBank/DDBJ whole genome shotgun (WGS) entry which is preliminary data.</text>
</comment>
<proteinExistence type="predicted"/>
<organism evidence="1 2">
    <name type="scientific">Bacillus cereus</name>
    <dbReference type="NCBI Taxonomy" id="1396"/>
    <lineage>
        <taxon>Bacteria</taxon>
        <taxon>Bacillati</taxon>
        <taxon>Bacillota</taxon>
        <taxon>Bacilli</taxon>
        <taxon>Bacillales</taxon>
        <taxon>Bacillaceae</taxon>
        <taxon>Bacillus</taxon>
        <taxon>Bacillus cereus group</taxon>
    </lineage>
</organism>
<protein>
    <submittedName>
        <fullName evidence="1">Uncharacterized protein</fullName>
    </submittedName>
</protein>
<accession>A0A9X6WV12</accession>
<sequence>MWMVHDYEDGVVLITDNYEEALKEYEKYVESAKGSVQENGCEFDGEERVVLAKLERQTYGAPTGKTIPGSTWDEWDWKEDKY</sequence>
<dbReference type="RefSeq" id="WP_098584703.1">
    <property type="nucleotide sequence ID" value="NZ_NUWJ01000424.1"/>
</dbReference>
<dbReference type="AlphaFoldDB" id="A0A9X6WV12"/>